<dbReference type="InterPro" id="IPR036388">
    <property type="entry name" value="WH-like_DNA-bd_sf"/>
</dbReference>
<dbReference type="SUPFAM" id="SSF88659">
    <property type="entry name" value="Sigma3 and sigma4 domains of RNA polymerase sigma factors"/>
    <property type="match status" value="1"/>
</dbReference>
<dbReference type="NCBIfam" id="TIGR02937">
    <property type="entry name" value="sigma70-ECF"/>
    <property type="match status" value="1"/>
</dbReference>
<dbReference type="InterPro" id="IPR013324">
    <property type="entry name" value="RNA_pol_sigma_r3/r4-like"/>
</dbReference>
<comment type="caution">
    <text evidence="7">The sequence shown here is derived from an EMBL/GenBank/DDBJ whole genome shotgun (WGS) entry which is preliminary data.</text>
</comment>
<dbReference type="InterPro" id="IPR013249">
    <property type="entry name" value="RNA_pol_sigma70_r4_t2"/>
</dbReference>
<dbReference type="SUPFAM" id="SSF88946">
    <property type="entry name" value="Sigma2 domain of RNA polymerase sigma factors"/>
    <property type="match status" value="1"/>
</dbReference>
<keyword evidence="8" id="KW-1185">Reference proteome</keyword>
<dbReference type="Gene3D" id="1.10.10.10">
    <property type="entry name" value="Winged helix-like DNA-binding domain superfamily/Winged helix DNA-binding domain"/>
    <property type="match status" value="1"/>
</dbReference>
<evidence type="ECO:0000313" key="7">
    <source>
        <dbReference type="EMBL" id="MBU9727829.1"/>
    </source>
</evidence>
<dbReference type="Pfam" id="PF08281">
    <property type="entry name" value="Sigma70_r4_2"/>
    <property type="match status" value="1"/>
</dbReference>
<dbReference type="InterPro" id="IPR014284">
    <property type="entry name" value="RNA_pol_sigma-70_dom"/>
</dbReference>
<dbReference type="PANTHER" id="PTHR43133:SF51">
    <property type="entry name" value="RNA POLYMERASE SIGMA FACTOR"/>
    <property type="match status" value="1"/>
</dbReference>
<comment type="similarity">
    <text evidence="1">Belongs to the sigma-70 factor family. ECF subfamily.</text>
</comment>
<dbReference type="EMBL" id="JAHQCX010000014">
    <property type="protein sequence ID" value="MBU9727829.1"/>
    <property type="molecule type" value="Genomic_DNA"/>
</dbReference>
<accession>A0ABS6KBC9</accession>
<evidence type="ECO:0000256" key="2">
    <source>
        <dbReference type="ARBA" id="ARBA00023015"/>
    </source>
</evidence>
<keyword evidence="4" id="KW-0804">Transcription</keyword>
<dbReference type="CDD" id="cd06171">
    <property type="entry name" value="Sigma70_r4"/>
    <property type="match status" value="1"/>
</dbReference>
<gene>
    <name evidence="7" type="ORF">KTH90_17605</name>
</gene>
<evidence type="ECO:0000259" key="5">
    <source>
        <dbReference type="Pfam" id="PF04542"/>
    </source>
</evidence>
<evidence type="ECO:0000256" key="4">
    <source>
        <dbReference type="ARBA" id="ARBA00023163"/>
    </source>
</evidence>
<evidence type="ECO:0000313" key="8">
    <source>
        <dbReference type="Proteomes" id="UP001314681"/>
    </source>
</evidence>
<sequence length="157" mass="18059">MTKEAFANVILDNERSFYHISKSILKNDEDCADAVQEAIAVAFSKLAGLKQDCYAKTWFTRILINECYHLLKDRKRYLPMEQEADSAAEAEEYSDLYLALGQLKPDLRITVVLYYIEGFSVKETALIQKISEGTVKSRLSRGREKLKQLLEEQEVQI</sequence>
<feature type="domain" description="RNA polymerase sigma factor 70 region 4 type 2" evidence="6">
    <location>
        <begin position="95"/>
        <end position="146"/>
    </location>
</feature>
<evidence type="ECO:0000256" key="1">
    <source>
        <dbReference type="ARBA" id="ARBA00010641"/>
    </source>
</evidence>
<dbReference type="RefSeq" id="WP_158353394.1">
    <property type="nucleotide sequence ID" value="NZ_JAHQCX010000014.1"/>
</dbReference>
<dbReference type="Pfam" id="PF04542">
    <property type="entry name" value="Sigma70_r2"/>
    <property type="match status" value="1"/>
</dbReference>
<dbReference type="Gene3D" id="1.10.1740.10">
    <property type="match status" value="1"/>
</dbReference>
<evidence type="ECO:0000256" key="3">
    <source>
        <dbReference type="ARBA" id="ARBA00023082"/>
    </source>
</evidence>
<keyword evidence="2" id="KW-0805">Transcription regulation</keyword>
<dbReference type="InterPro" id="IPR039425">
    <property type="entry name" value="RNA_pol_sigma-70-like"/>
</dbReference>
<proteinExistence type="inferred from homology"/>
<protein>
    <submittedName>
        <fullName evidence="7">Sigma-70 family RNA polymerase sigma factor</fullName>
    </submittedName>
</protein>
<dbReference type="Proteomes" id="UP001314681">
    <property type="component" value="Unassembled WGS sequence"/>
</dbReference>
<keyword evidence="3" id="KW-0731">Sigma factor</keyword>
<dbReference type="InterPro" id="IPR013325">
    <property type="entry name" value="RNA_pol_sigma_r2"/>
</dbReference>
<dbReference type="PANTHER" id="PTHR43133">
    <property type="entry name" value="RNA POLYMERASE ECF-TYPE SIGMA FACTO"/>
    <property type="match status" value="1"/>
</dbReference>
<dbReference type="InterPro" id="IPR007627">
    <property type="entry name" value="RNA_pol_sigma70_r2"/>
</dbReference>
<reference evidence="7 8" key="1">
    <citation type="submission" date="2021-06" db="EMBL/GenBank/DDBJ databases">
        <title>Description of novel taxa of the family Lachnospiraceae.</title>
        <authorList>
            <person name="Chaplin A.V."/>
            <person name="Sokolova S.R."/>
            <person name="Pikina A.P."/>
            <person name="Korzhanova M."/>
            <person name="Belova V."/>
            <person name="Korostin D."/>
            <person name="Efimov B.A."/>
        </authorList>
    </citation>
    <scope>NUCLEOTIDE SEQUENCE [LARGE SCALE GENOMIC DNA]</scope>
    <source>
        <strain evidence="7 8">ASD4241</strain>
    </source>
</reference>
<evidence type="ECO:0000259" key="6">
    <source>
        <dbReference type="Pfam" id="PF08281"/>
    </source>
</evidence>
<name>A0ABS6KBC9_9FIRM</name>
<organism evidence="7 8">
    <name type="scientific">Diplocloster modestus</name>
    <dbReference type="NCBI Taxonomy" id="2850322"/>
    <lineage>
        <taxon>Bacteria</taxon>
        <taxon>Bacillati</taxon>
        <taxon>Bacillota</taxon>
        <taxon>Clostridia</taxon>
        <taxon>Lachnospirales</taxon>
        <taxon>Lachnospiraceae</taxon>
        <taxon>Diplocloster</taxon>
    </lineage>
</organism>
<feature type="domain" description="RNA polymerase sigma-70 region 2" evidence="5">
    <location>
        <begin position="12"/>
        <end position="76"/>
    </location>
</feature>